<dbReference type="SUPFAM" id="SSF46894">
    <property type="entry name" value="C-terminal effector domain of the bipartite response regulators"/>
    <property type="match status" value="1"/>
</dbReference>
<proteinExistence type="predicted"/>
<name>A0ABX0H0T7_9ACTN</name>
<protein>
    <submittedName>
        <fullName evidence="2">LuxR family transcriptional regulator</fullName>
    </submittedName>
</protein>
<organism evidence="2 3">
    <name type="scientific">Motilibacter deserti</name>
    <dbReference type="NCBI Taxonomy" id="2714956"/>
    <lineage>
        <taxon>Bacteria</taxon>
        <taxon>Bacillati</taxon>
        <taxon>Actinomycetota</taxon>
        <taxon>Actinomycetes</taxon>
        <taxon>Motilibacterales</taxon>
        <taxon>Motilibacteraceae</taxon>
        <taxon>Motilibacter</taxon>
    </lineage>
</organism>
<dbReference type="PANTHER" id="PTHR34293">
    <property type="entry name" value="HTH-TYPE TRANSCRIPTIONAL REGULATOR TRMBL2"/>
    <property type="match status" value="1"/>
</dbReference>
<dbReference type="InterPro" id="IPR051797">
    <property type="entry name" value="TrmB-like"/>
</dbReference>
<keyword evidence="3" id="KW-1185">Reference proteome</keyword>
<reference evidence="2 3" key="1">
    <citation type="submission" date="2020-03" db="EMBL/GenBank/DDBJ databases">
        <title>Two novel Motilibacter sp.</title>
        <authorList>
            <person name="Liu S."/>
        </authorList>
    </citation>
    <scope>NUCLEOTIDE SEQUENCE [LARGE SCALE GENOMIC DNA]</scope>
    <source>
        <strain evidence="2 3">E257</strain>
    </source>
</reference>
<evidence type="ECO:0000313" key="2">
    <source>
        <dbReference type="EMBL" id="NHC15585.1"/>
    </source>
</evidence>
<dbReference type="Gene3D" id="1.10.10.10">
    <property type="entry name" value="Winged helix-like DNA-binding domain superfamily/Winged helix DNA-binding domain"/>
    <property type="match status" value="1"/>
</dbReference>
<dbReference type="SMART" id="SM00421">
    <property type="entry name" value="HTH_LUXR"/>
    <property type="match status" value="1"/>
</dbReference>
<dbReference type="InterPro" id="IPR000792">
    <property type="entry name" value="Tscrpt_reg_LuxR_C"/>
</dbReference>
<evidence type="ECO:0000259" key="1">
    <source>
        <dbReference type="SMART" id="SM00421"/>
    </source>
</evidence>
<evidence type="ECO:0000313" key="3">
    <source>
        <dbReference type="Proteomes" id="UP000800981"/>
    </source>
</evidence>
<feature type="domain" description="HTH luxR-type" evidence="1">
    <location>
        <begin position="281"/>
        <end position="330"/>
    </location>
</feature>
<dbReference type="RefSeq" id="WP_166284086.1">
    <property type="nucleotide sequence ID" value="NZ_JAANNP010000039.1"/>
</dbReference>
<gene>
    <name evidence="2" type="ORF">G9H71_17530</name>
</gene>
<accession>A0ABX0H0T7</accession>
<sequence>MTGPAVQPQPAAAYDGSALDENVALVYRHVVSRPGASVAVLAQACGLPAEETEAALTRLAELSLVRTDDAGAGWAAMSPRTAAAATLGPIDAEIRRRQNEAERLRADLEALEQIYRDALPQHQGEEAIELLDQAERVRHVLTDAAEQCTLEVLGAHAGGRIEPEMVADALARDVQLLQRGVRMRSLLQHSARACPVTQAYVRALTAAGGEVRTTEIVTGRLVAFDRKLAFISRSSSGGGATVLRQSDVVEYLCDLFEQNWQNAAPFGDEGMTPDLRDSMRRTLLEMLARGMKDEAIARTLGMSLRTCRRRIAEVMDEVGARSRFEAGVKAAQLRLLDAGLPLDETEPALALTGTEDA</sequence>
<dbReference type="EMBL" id="JAANNP010000039">
    <property type="protein sequence ID" value="NHC15585.1"/>
    <property type="molecule type" value="Genomic_DNA"/>
</dbReference>
<dbReference type="InterPro" id="IPR036388">
    <property type="entry name" value="WH-like_DNA-bd_sf"/>
</dbReference>
<comment type="caution">
    <text evidence="2">The sequence shown here is derived from an EMBL/GenBank/DDBJ whole genome shotgun (WGS) entry which is preliminary data.</text>
</comment>
<dbReference type="Proteomes" id="UP000800981">
    <property type="component" value="Unassembled WGS sequence"/>
</dbReference>
<dbReference type="PANTHER" id="PTHR34293:SF1">
    <property type="entry name" value="HTH-TYPE TRANSCRIPTIONAL REGULATOR TRMBL2"/>
    <property type="match status" value="1"/>
</dbReference>
<dbReference type="InterPro" id="IPR016032">
    <property type="entry name" value="Sig_transdc_resp-reg_C-effctor"/>
</dbReference>